<sequence length="342" mass="36857">MPPKANPSEKSDDEKLLIAVLSLWDPLPSVDNNKLGALLGIKPGTAAVRWHRFKAKLLKDNKNNKVGDDVKVEQVTAALGNPAGDKTSADDVDVGQAAAVFDNKKRGKNGGRKRAAATEGLNEQPAQRKKIDKSIGISLNASTSKPGSGKGRKTNKDKKPLEGLGAVKQENDQFEFGMQWLETGDGGNMLDELLSGEEARDSAATLPCPKKNPRPITMSTESAEDQRLIAAVFKQIKLAEIILDYEQLAKDLEIKAMHPGKAAAKRWIRYKQKHGIFADKSAKNEVGGEMENCMNVTPKAGNGKKTGNAAESTNGGKKAASKKRKIFKNEDGDEEEEGGDSD</sequence>
<organism evidence="2 3">
    <name type="scientific">Botrytis galanthina</name>
    <dbReference type="NCBI Taxonomy" id="278940"/>
    <lineage>
        <taxon>Eukaryota</taxon>
        <taxon>Fungi</taxon>
        <taxon>Dikarya</taxon>
        <taxon>Ascomycota</taxon>
        <taxon>Pezizomycotina</taxon>
        <taxon>Leotiomycetes</taxon>
        <taxon>Helotiales</taxon>
        <taxon>Sclerotiniaceae</taxon>
        <taxon>Botrytis</taxon>
    </lineage>
</organism>
<evidence type="ECO:0000313" key="2">
    <source>
        <dbReference type="EMBL" id="THV53518.1"/>
    </source>
</evidence>
<dbReference type="EMBL" id="PQXL01000048">
    <property type="protein sequence ID" value="THV53518.1"/>
    <property type="molecule type" value="Genomic_DNA"/>
</dbReference>
<comment type="caution">
    <text evidence="2">The sequence shown here is derived from an EMBL/GenBank/DDBJ whole genome shotgun (WGS) entry which is preliminary data.</text>
</comment>
<feature type="compositionally biased region" description="Acidic residues" evidence="1">
    <location>
        <begin position="331"/>
        <end position="342"/>
    </location>
</feature>
<proteinExistence type="predicted"/>
<feature type="region of interest" description="Disordered" evidence="1">
    <location>
        <begin position="294"/>
        <end position="342"/>
    </location>
</feature>
<feature type="region of interest" description="Disordered" evidence="1">
    <location>
        <begin position="103"/>
        <end position="163"/>
    </location>
</feature>
<reference evidence="2 3" key="1">
    <citation type="submission" date="2017-12" db="EMBL/GenBank/DDBJ databases">
        <title>Comparative genomics of Botrytis spp.</title>
        <authorList>
            <person name="Valero-Jimenez C.A."/>
            <person name="Tapia P."/>
            <person name="Veloso J."/>
            <person name="Silva-Moreno E."/>
            <person name="Staats M."/>
            <person name="Valdes J.H."/>
            <person name="Van Kan J.A.L."/>
        </authorList>
    </citation>
    <scope>NUCLEOTIDE SEQUENCE [LARGE SCALE GENOMIC DNA]</scope>
    <source>
        <strain evidence="2 3">MUCL435</strain>
    </source>
</reference>
<dbReference type="OrthoDB" id="3555028at2759"/>
<dbReference type="AlphaFoldDB" id="A0A4S8R6K7"/>
<keyword evidence="3" id="KW-1185">Reference proteome</keyword>
<accession>A0A4S8R6K7</accession>
<protein>
    <submittedName>
        <fullName evidence="2">Uncharacterized protein</fullName>
    </submittedName>
</protein>
<feature type="compositionally biased region" description="Polar residues" evidence="1">
    <location>
        <begin position="137"/>
        <end position="146"/>
    </location>
</feature>
<gene>
    <name evidence="2" type="ORF">BGAL_0048g00130</name>
</gene>
<evidence type="ECO:0000313" key="3">
    <source>
        <dbReference type="Proteomes" id="UP000308671"/>
    </source>
</evidence>
<feature type="compositionally biased region" description="Basic residues" evidence="1">
    <location>
        <begin position="105"/>
        <end position="115"/>
    </location>
</feature>
<name>A0A4S8R6K7_9HELO</name>
<evidence type="ECO:0000256" key="1">
    <source>
        <dbReference type="SAM" id="MobiDB-lite"/>
    </source>
</evidence>
<dbReference type="Proteomes" id="UP000308671">
    <property type="component" value="Unassembled WGS sequence"/>
</dbReference>